<dbReference type="PANTHER" id="PTHR43532:SF1">
    <property type="entry name" value="GLUCOSE-1-PHOSPHATE THYMIDYLYLTRANSFERASE 1"/>
    <property type="match status" value="1"/>
</dbReference>
<evidence type="ECO:0000256" key="9">
    <source>
        <dbReference type="RuleBase" id="RU003706"/>
    </source>
</evidence>
<dbReference type="EMBL" id="JAQNDN010000001">
    <property type="protein sequence ID" value="MDC0666202.1"/>
    <property type="molecule type" value="Genomic_DNA"/>
</dbReference>
<evidence type="ECO:0000256" key="6">
    <source>
        <dbReference type="ARBA" id="ARBA00022723"/>
    </source>
</evidence>
<dbReference type="RefSeq" id="WP_271993642.1">
    <property type="nucleotide sequence ID" value="NZ_JAQNDN010000001.1"/>
</dbReference>
<evidence type="ECO:0000256" key="8">
    <source>
        <dbReference type="ARBA" id="ARBA00049336"/>
    </source>
</evidence>
<name>A0ABT5AZ28_9BACT</name>
<comment type="cofactor">
    <cofactor evidence="1">
        <name>Mg(2+)</name>
        <dbReference type="ChEBI" id="CHEBI:18420"/>
    </cofactor>
</comment>
<keyword evidence="7 9" id="KW-0460">Magnesium</keyword>
<evidence type="ECO:0000313" key="12">
    <source>
        <dbReference type="Proteomes" id="UP001217838"/>
    </source>
</evidence>
<dbReference type="Proteomes" id="UP001217838">
    <property type="component" value="Unassembled WGS sequence"/>
</dbReference>
<gene>
    <name evidence="11" type="primary">rfbA</name>
    <name evidence="11" type="ORF">POL58_00570</name>
</gene>
<dbReference type="GO" id="GO:0008879">
    <property type="term" value="F:glucose-1-phosphate thymidylyltransferase activity"/>
    <property type="evidence" value="ECO:0007669"/>
    <property type="project" value="UniProtKB-EC"/>
</dbReference>
<evidence type="ECO:0000259" key="10">
    <source>
        <dbReference type="Pfam" id="PF00483"/>
    </source>
</evidence>
<dbReference type="NCBIfam" id="TIGR01207">
    <property type="entry name" value="rmlA"/>
    <property type="match status" value="1"/>
</dbReference>
<dbReference type="InterPro" id="IPR005835">
    <property type="entry name" value="NTP_transferase_dom"/>
</dbReference>
<reference evidence="11 12" key="1">
    <citation type="submission" date="2022-11" db="EMBL/GenBank/DDBJ databases">
        <title>Minimal conservation of predation-associated metabolite biosynthetic gene clusters underscores biosynthetic potential of Myxococcota including descriptions for ten novel species: Archangium lansinium sp. nov., Myxococcus landrumus sp. nov., Nannocystis bai.</title>
        <authorList>
            <person name="Ahearne A."/>
            <person name="Stevens C."/>
            <person name="Dowd S."/>
        </authorList>
    </citation>
    <scope>NUCLEOTIDE SEQUENCE [LARGE SCALE GENOMIC DNA]</scope>
    <source>
        <strain evidence="11 12">NCELM</strain>
    </source>
</reference>
<organism evidence="11 12">
    <name type="scientific">Nannocystis radixulma</name>
    <dbReference type="NCBI Taxonomy" id="2995305"/>
    <lineage>
        <taxon>Bacteria</taxon>
        <taxon>Pseudomonadati</taxon>
        <taxon>Myxococcota</taxon>
        <taxon>Polyangia</taxon>
        <taxon>Nannocystales</taxon>
        <taxon>Nannocystaceae</taxon>
        <taxon>Nannocystis</taxon>
    </lineage>
</organism>
<dbReference type="PANTHER" id="PTHR43532">
    <property type="entry name" value="GLUCOSE-1-PHOSPHATE THYMIDYLYLTRANSFERASE"/>
    <property type="match status" value="1"/>
</dbReference>
<comment type="similarity">
    <text evidence="2 9">Belongs to the glucose-1-phosphate thymidylyltransferase family.</text>
</comment>
<sequence>MKGIVLAGGSGTRLLPLTRTVSKQLLPVYDKPALYYPLSTLMLAGIQDILIISTPRDLPRIAELLGDGEYLGLRLEYAEQARPRGIADAFLVGSEFIAGEPVCLILGDNLFYGHDLPHLLRRAIAAHAGATVFAYSVRKPEHYGVVEFDQGGHPIDIVEKPHQPRSRWAVTGLYLYDQQVVDIARSLRPSVRGELEITDVNRAYLQRGELAVVRLGRGHAWLDTGTPATLLQASQFVQTLEERQGVKIACLEEIALRQGWISRDRLRGLTDQYASSDYGLYLQQLSEASVGG</sequence>
<dbReference type="InterPro" id="IPR029044">
    <property type="entry name" value="Nucleotide-diphossugar_trans"/>
</dbReference>
<dbReference type="Gene3D" id="3.90.550.10">
    <property type="entry name" value="Spore Coat Polysaccharide Biosynthesis Protein SpsA, Chain A"/>
    <property type="match status" value="1"/>
</dbReference>
<keyword evidence="5 9" id="KW-0548">Nucleotidyltransferase</keyword>
<dbReference type="Pfam" id="PF00483">
    <property type="entry name" value="NTP_transferase"/>
    <property type="match status" value="1"/>
</dbReference>
<evidence type="ECO:0000313" key="11">
    <source>
        <dbReference type="EMBL" id="MDC0666202.1"/>
    </source>
</evidence>
<dbReference type="EC" id="2.7.7.24" evidence="3 9"/>
<proteinExistence type="inferred from homology"/>
<evidence type="ECO:0000256" key="1">
    <source>
        <dbReference type="ARBA" id="ARBA00001946"/>
    </source>
</evidence>
<protein>
    <recommendedName>
        <fullName evidence="3 9">Glucose-1-phosphate thymidylyltransferase</fullName>
        <ecNumber evidence="3 9">2.7.7.24</ecNumber>
    </recommendedName>
</protein>
<feature type="domain" description="Nucleotidyl transferase" evidence="10">
    <location>
        <begin position="2"/>
        <end position="238"/>
    </location>
</feature>
<evidence type="ECO:0000256" key="7">
    <source>
        <dbReference type="ARBA" id="ARBA00022842"/>
    </source>
</evidence>
<evidence type="ECO:0000256" key="2">
    <source>
        <dbReference type="ARBA" id="ARBA00010480"/>
    </source>
</evidence>
<keyword evidence="4 9" id="KW-0808">Transferase</keyword>
<evidence type="ECO:0000256" key="5">
    <source>
        <dbReference type="ARBA" id="ARBA00022695"/>
    </source>
</evidence>
<evidence type="ECO:0000256" key="3">
    <source>
        <dbReference type="ARBA" id="ARBA00012461"/>
    </source>
</evidence>
<dbReference type="CDD" id="cd02538">
    <property type="entry name" value="G1P_TT_short"/>
    <property type="match status" value="1"/>
</dbReference>
<comment type="caution">
    <text evidence="11">The sequence shown here is derived from an EMBL/GenBank/DDBJ whole genome shotgun (WGS) entry which is preliminary data.</text>
</comment>
<evidence type="ECO:0000256" key="4">
    <source>
        <dbReference type="ARBA" id="ARBA00022679"/>
    </source>
</evidence>
<keyword evidence="12" id="KW-1185">Reference proteome</keyword>
<keyword evidence="6 9" id="KW-0479">Metal-binding</keyword>
<comment type="catalytic activity">
    <reaction evidence="8 9">
        <text>dTTP + alpha-D-glucose 1-phosphate + H(+) = dTDP-alpha-D-glucose + diphosphate</text>
        <dbReference type="Rhea" id="RHEA:15225"/>
        <dbReference type="ChEBI" id="CHEBI:15378"/>
        <dbReference type="ChEBI" id="CHEBI:33019"/>
        <dbReference type="ChEBI" id="CHEBI:37568"/>
        <dbReference type="ChEBI" id="CHEBI:57477"/>
        <dbReference type="ChEBI" id="CHEBI:58601"/>
        <dbReference type="EC" id="2.7.7.24"/>
    </reaction>
</comment>
<dbReference type="InterPro" id="IPR005907">
    <property type="entry name" value="G1P_thy_trans_s"/>
</dbReference>
<dbReference type="SUPFAM" id="SSF53448">
    <property type="entry name" value="Nucleotide-diphospho-sugar transferases"/>
    <property type="match status" value="1"/>
</dbReference>
<accession>A0ABT5AZ28</accession>
<comment type="function">
    <text evidence="9">Catalyzes the formation of dTDP-glucose, from dTTP and glucose 1-phosphate, as well as its pyrophosphorolysis.</text>
</comment>